<accession>A0A2K3UXM0</accession>
<proteinExistence type="predicted"/>
<dbReference type="InterPro" id="IPR029058">
    <property type="entry name" value="AB_hydrolase_fold"/>
</dbReference>
<dbReference type="PANTHER" id="PTHR22946">
    <property type="entry name" value="DIENELACTONE HYDROLASE DOMAIN-CONTAINING PROTEIN-RELATED"/>
    <property type="match status" value="1"/>
</dbReference>
<dbReference type="RefSeq" id="WP_103311736.1">
    <property type="nucleotide sequence ID" value="NZ_PPPD01000001.1"/>
</dbReference>
<feature type="domain" description="Serine aminopeptidase S33" evidence="2">
    <location>
        <begin position="43"/>
        <end position="160"/>
    </location>
</feature>
<dbReference type="EMBL" id="PPPD01000001">
    <property type="protein sequence ID" value="PNY81293.1"/>
    <property type="molecule type" value="Genomic_DNA"/>
</dbReference>
<feature type="signal peptide" evidence="1">
    <location>
        <begin position="1"/>
        <end position="19"/>
    </location>
</feature>
<dbReference type="SUPFAM" id="SSF53474">
    <property type="entry name" value="alpha/beta-Hydrolases"/>
    <property type="match status" value="1"/>
</dbReference>
<keyword evidence="3" id="KW-0378">Hydrolase</keyword>
<dbReference type="InterPro" id="IPR050261">
    <property type="entry name" value="FrsA_esterase"/>
</dbReference>
<reference evidence="3 4" key="1">
    <citation type="submission" date="2018-01" db="EMBL/GenBank/DDBJ databases">
        <title>Deinococcus koreensis sp. nov., a radiation-resistant bacterium isolated from river water.</title>
        <authorList>
            <person name="Choi A."/>
        </authorList>
    </citation>
    <scope>NUCLEOTIDE SEQUENCE [LARGE SCALE GENOMIC DNA]</scope>
    <source>
        <strain evidence="3 4">SJW1-2</strain>
    </source>
</reference>
<feature type="chain" id="PRO_5014418813" evidence="1">
    <location>
        <begin position="20"/>
        <end position="242"/>
    </location>
</feature>
<comment type="caution">
    <text evidence="3">The sequence shown here is derived from an EMBL/GenBank/DDBJ whole genome shotgun (WGS) entry which is preliminary data.</text>
</comment>
<dbReference type="OrthoDB" id="63241at2"/>
<dbReference type="AlphaFoldDB" id="A0A2K3UXM0"/>
<dbReference type="GO" id="GO:0016787">
    <property type="term" value="F:hydrolase activity"/>
    <property type="evidence" value="ECO:0007669"/>
    <property type="project" value="UniProtKB-KW"/>
</dbReference>
<protein>
    <submittedName>
        <fullName evidence="3">Alpha/beta hydrolase</fullName>
    </submittedName>
</protein>
<dbReference type="InterPro" id="IPR022742">
    <property type="entry name" value="Hydrolase_4"/>
</dbReference>
<evidence type="ECO:0000259" key="2">
    <source>
        <dbReference type="Pfam" id="PF12146"/>
    </source>
</evidence>
<organism evidence="3 4">
    <name type="scientific">Deinococcus koreensis</name>
    <dbReference type="NCBI Taxonomy" id="2054903"/>
    <lineage>
        <taxon>Bacteria</taxon>
        <taxon>Thermotogati</taxon>
        <taxon>Deinococcota</taxon>
        <taxon>Deinococci</taxon>
        <taxon>Deinococcales</taxon>
        <taxon>Deinococcaceae</taxon>
        <taxon>Deinococcus</taxon>
    </lineage>
</organism>
<name>A0A2K3UXM0_9DEIO</name>
<evidence type="ECO:0000256" key="1">
    <source>
        <dbReference type="SAM" id="SignalP"/>
    </source>
</evidence>
<dbReference type="Pfam" id="PF12146">
    <property type="entry name" value="Hydrolase_4"/>
    <property type="match status" value="1"/>
</dbReference>
<evidence type="ECO:0000313" key="4">
    <source>
        <dbReference type="Proteomes" id="UP000236379"/>
    </source>
</evidence>
<sequence>MKSLMLSLSVLALAGAALAAPQPVTLKASDGVPVYGQHTAVPRPRGVLLLFHQADSNLHEYDPVAARLAREGYASLAIDQRLGGGMFGAVNRTAKAAPPADYAQALPDLEAAVGWAKATYPKARIFALGSSYSAMLLFPLAARHPELAGILAFSPADYTGDGLAIRAASTLKVPVFATSRGDPAERERMDVILRAIRTSRVTRFQPVGGGGMHGASSLRDDRNILGTAGQYWAALLKFLRAP</sequence>
<gene>
    <name evidence="3" type="ORF">CVO96_07735</name>
</gene>
<keyword evidence="4" id="KW-1185">Reference proteome</keyword>
<dbReference type="Gene3D" id="3.40.50.1820">
    <property type="entry name" value="alpha/beta hydrolase"/>
    <property type="match status" value="1"/>
</dbReference>
<dbReference type="Proteomes" id="UP000236379">
    <property type="component" value="Unassembled WGS sequence"/>
</dbReference>
<evidence type="ECO:0000313" key="3">
    <source>
        <dbReference type="EMBL" id="PNY81293.1"/>
    </source>
</evidence>
<keyword evidence="1" id="KW-0732">Signal</keyword>